<evidence type="ECO:0000256" key="7">
    <source>
        <dbReference type="ARBA" id="ARBA00022982"/>
    </source>
</evidence>
<protein>
    <submittedName>
        <fullName evidence="11">SPOSA6832_00942-mRNA-1:cds</fullName>
    </submittedName>
</protein>
<dbReference type="SMART" id="SM00916">
    <property type="entry name" value="L51_S25_CI-B8"/>
    <property type="match status" value="1"/>
</dbReference>
<accession>A0A0D6EHC6</accession>
<feature type="non-terminal residue" evidence="11">
    <location>
        <position position="1"/>
    </location>
</feature>
<dbReference type="Gene3D" id="3.40.30.10">
    <property type="entry name" value="Glutaredoxin"/>
    <property type="match status" value="1"/>
</dbReference>
<keyword evidence="8" id="KW-0496">Mitochondrion</keyword>
<dbReference type="PANTHER" id="PTHR12878">
    <property type="entry name" value="NADH-UBIQUINONE OXIDOREDUCTASE B8 SUBUNIT"/>
    <property type="match status" value="1"/>
</dbReference>
<dbReference type="InterPro" id="IPR007741">
    <property type="entry name" value="Ribosomal_mL43/mS25/NADH_DH"/>
</dbReference>
<dbReference type="AlphaFoldDB" id="A0A0D6EHC6"/>
<evidence type="ECO:0000256" key="5">
    <source>
        <dbReference type="ARBA" id="ARBA00022660"/>
    </source>
</evidence>
<name>A0A0D6EHC6_SPOSA</name>
<evidence type="ECO:0000256" key="2">
    <source>
        <dbReference type="ARBA" id="ARBA00004443"/>
    </source>
</evidence>
<dbReference type="GO" id="GO:0005743">
    <property type="term" value="C:mitochondrial inner membrane"/>
    <property type="evidence" value="ECO:0007669"/>
    <property type="project" value="UniProtKB-SubCell"/>
</dbReference>
<evidence type="ECO:0000256" key="8">
    <source>
        <dbReference type="ARBA" id="ARBA00023128"/>
    </source>
</evidence>
<keyword evidence="7" id="KW-0249">Electron transport</keyword>
<evidence type="ECO:0000256" key="4">
    <source>
        <dbReference type="ARBA" id="ARBA00022448"/>
    </source>
</evidence>
<proteinExistence type="inferred from homology"/>
<keyword evidence="4" id="KW-0813">Transport</keyword>
<sequence>MSALRKALPQAVRELRIFGCQSSPASEGVRAFIRSSYPSIKSANPDLPILIREAQGTPARGFVRFERGVEKQVSLDGASSAEEVEKRIAGLL</sequence>
<evidence type="ECO:0000256" key="9">
    <source>
        <dbReference type="ARBA" id="ARBA00023136"/>
    </source>
</evidence>
<dbReference type="InterPro" id="IPR036249">
    <property type="entry name" value="Thioredoxin-like_sf"/>
</dbReference>
<comment type="similarity">
    <text evidence="3">Belongs to the complex I NDUFA2 subunit family.</text>
</comment>
<evidence type="ECO:0000313" key="11">
    <source>
        <dbReference type="EMBL" id="CEQ39427.1"/>
    </source>
</evidence>
<keyword evidence="9" id="KW-0472">Membrane</keyword>
<dbReference type="Proteomes" id="UP000243876">
    <property type="component" value="Unassembled WGS sequence"/>
</dbReference>
<feature type="domain" description="Ribosomal protein/NADH dehydrogenase" evidence="10">
    <location>
        <begin position="21"/>
        <end position="91"/>
    </location>
</feature>
<dbReference type="Pfam" id="PF05047">
    <property type="entry name" value="L51_S25_CI-B8"/>
    <property type="match status" value="1"/>
</dbReference>
<dbReference type="PANTHER" id="PTHR12878:SF0">
    <property type="entry name" value="NADH DEHYDROGENASE [UBIQUINONE] 1 ALPHA SUBCOMPLEX SUBUNIT 2"/>
    <property type="match status" value="1"/>
</dbReference>
<gene>
    <name evidence="11" type="primary">SPOSA6832_00942</name>
</gene>
<organism evidence="11 12">
    <name type="scientific">Sporidiobolus salmonicolor</name>
    <name type="common">Yeast-like fungus</name>
    <name type="synonym">Sporobolomyces salmonicolor</name>
    <dbReference type="NCBI Taxonomy" id="5005"/>
    <lineage>
        <taxon>Eukaryota</taxon>
        <taxon>Fungi</taxon>
        <taxon>Dikarya</taxon>
        <taxon>Basidiomycota</taxon>
        <taxon>Pucciniomycotina</taxon>
        <taxon>Microbotryomycetes</taxon>
        <taxon>Sporidiobolales</taxon>
        <taxon>Sporidiobolaceae</taxon>
        <taxon>Sporobolomyces</taxon>
    </lineage>
</organism>
<dbReference type="OrthoDB" id="10250268at2759"/>
<evidence type="ECO:0000256" key="6">
    <source>
        <dbReference type="ARBA" id="ARBA00022792"/>
    </source>
</evidence>
<evidence type="ECO:0000256" key="1">
    <source>
        <dbReference type="ARBA" id="ARBA00003195"/>
    </source>
</evidence>
<evidence type="ECO:0000313" key="12">
    <source>
        <dbReference type="Proteomes" id="UP000243876"/>
    </source>
</evidence>
<comment type="subcellular location">
    <subcellularLocation>
        <location evidence="2">Mitochondrion inner membrane</location>
        <topology evidence="2">Peripheral membrane protein</topology>
        <orientation evidence="2">Matrix side</orientation>
    </subcellularLocation>
</comment>
<keyword evidence="12" id="KW-1185">Reference proteome</keyword>
<dbReference type="SUPFAM" id="SSF52833">
    <property type="entry name" value="Thioredoxin-like"/>
    <property type="match status" value="1"/>
</dbReference>
<evidence type="ECO:0000256" key="3">
    <source>
        <dbReference type="ARBA" id="ARBA00008939"/>
    </source>
</evidence>
<keyword evidence="5" id="KW-0679">Respiratory chain</keyword>
<reference evidence="12" key="1">
    <citation type="submission" date="2015-02" db="EMBL/GenBank/DDBJ databases">
        <authorList>
            <person name="Gon?alves P."/>
        </authorList>
    </citation>
    <scope>NUCLEOTIDE SEQUENCE [LARGE SCALE GENOMIC DNA]</scope>
</reference>
<dbReference type="PIRSF" id="PIRSF005822">
    <property type="entry name" value="NDUA2"/>
    <property type="match status" value="1"/>
</dbReference>
<evidence type="ECO:0000259" key="10">
    <source>
        <dbReference type="SMART" id="SM00916"/>
    </source>
</evidence>
<dbReference type="EMBL" id="CENE01000003">
    <property type="protein sequence ID" value="CEQ39427.1"/>
    <property type="molecule type" value="Genomic_DNA"/>
</dbReference>
<dbReference type="InterPro" id="IPR016464">
    <property type="entry name" value="NADH_Ub_cplx-1_asu_su-2"/>
</dbReference>
<comment type="function">
    <text evidence="1">Accessory subunit of the mitochondrial membrane respiratory chain NADH dehydrogenase (Complex I), that is believed not to be involved in catalysis. Complex I functions in the transfer of electrons from NADH to the respiratory chain. The immediate electron acceptor for the enzyme is believed to be ubiquinone.</text>
</comment>
<keyword evidence="6" id="KW-0999">Mitochondrion inner membrane</keyword>